<dbReference type="GeneID" id="300294655"/>
<dbReference type="EMBL" id="CP157974">
    <property type="protein sequence ID" value="XBT80425.1"/>
    <property type="molecule type" value="Genomic_DNA"/>
</dbReference>
<protein>
    <submittedName>
        <fullName evidence="1">Phosphopantetheine-binding protein</fullName>
    </submittedName>
</protein>
<evidence type="ECO:0000313" key="1">
    <source>
        <dbReference type="EMBL" id="XBT80425.1"/>
    </source>
</evidence>
<dbReference type="RefSeq" id="WP_184686150.1">
    <property type="nucleotide sequence ID" value="NZ_CP157974.1"/>
</dbReference>
<dbReference type="AlphaFoldDB" id="A0AAU7QYN8"/>
<gene>
    <name evidence="1" type="ORF">ABIH81_22615</name>
</gene>
<organism evidence="1">
    <name type="scientific">Micromonospora sp. HUAS YX12</name>
    <dbReference type="NCBI Taxonomy" id="3156396"/>
    <lineage>
        <taxon>Bacteria</taxon>
        <taxon>Bacillati</taxon>
        <taxon>Actinomycetota</taxon>
        <taxon>Actinomycetes</taxon>
        <taxon>Micromonosporales</taxon>
        <taxon>Micromonosporaceae</taxon>
        <taxon>Micromonospora</taxon>
    </lineage>
</organism>
<sequence length="99" mass="10994">MSRHDEIRDFLLAEFLPGVPANELSFDEDLVATGILDSLGVYVVVAWLGDRWSVPLAEDALDLADFRSVNTIERFVAARLADPDRTGSPHRALDEIRAD</sequence>
<proteinExistence type="predicted"/>
<accession>A0AAU7QYN8</accession>
<name>A0AAU7QYN8_9ACTN</name>
<reference evidence="1" key="1">
    <citation type="submission" date="2024-06" db="EMBL/GenBank/DDBJ databases">
        <title>Micromonospora sp. strain HUAS YX12 genome sequences.</title>
        <authorList>
            <person name="Mo P."/>
        </authorList>
    </citation>
    <scope>NUCLEOTIDE SEQUENCE</scope>
    <source>
        <strain evidence="1">HUAS YX12</strain>
    </source>
</reference>
<dbReference type="SUPFAM" id="SSF47336">
    <property type="entry name" value="ACP-like"/>
    <property type="match status" value="1"/>
</dbReference>
<dbReference type="InterPro" id="IPR036736">
    <property type="entry name" value="ACP-like_sf"/>
</dbReference>
<dbReference type="Gene3D" id="1.10.1200.10">
    <property type="entry name" value="ACP-like"/>
    <property type="match status" value="1"/>
</dbReference>